<accession>A0A1G1WHP1</accession>
<feature type="transmembrane region" description="Helical" evidence="1">
    <location>
        <begin position="114"/>
        <end position="134"/>
    </location>
</feature>
<proteinExistence type="predicted"/>
<feature type="transmembrane region" description="Helical" evidence="1">
    <location>
        <begin position="6"/>
        <end position="28"/>
    </location>
</feature>
<comment type="caution">
    <text evidence="2">The sequence shown here is derived from an EMBL/GenBank/DDBJ whole genome shotgun (WGS) entry which is preliminary data.</text>
</comment>
<keyword evidence="1" id="KW-1133">Transmembrane helix</keyword>
<name>A0A1G1WHP1_9BACT</name>
<gene>
    <name evidence="2" type="ORF">A2Z42_00265</name>
</gene>
<feature type="transmembrane region" description="Helical" evidence="1">
    <location>
        <begin position="75"/>
        <end position="93"/>
    </location>
</feature>
<protein>
    <recommendedName>
        <fullName evidence="4">Copper resistance protein D domain-containing protein</fullName>
    </recommendedName>
</protein>
<evidence type="ECO:0008006" key="4">
    <source>
        <dbReference type="Google" id="ProtNLM"/>
    </source>
</evidence>
<evidence type="ECO:0000256" key="1">
    <source>
        <dbReference type="SAM" id="Phobius"/>
    </source>
</evidence>
<reference evidence="2 3" key="1">
    <citation type="journal article" date="2016" name="Nat. Commun.">
        <title>Thousands of microbial genomes shed light on interconnected biogeochemical processes in an aquifer system.</title>
        <authorList>
            <person name="Anantharaman K."/>
            <person name="Brown C.T."/>
            <person name="Hug L.A."/>
            <person name="Sharon I."/>
            <person name="Castelle C.J."/>
            <person name="Probst A.J."/>
            <person name="Thomas B.C."/>
            <person name="Singh A."/>
            <person name="Wilkins M.J."/>
            <person name="Karaoz U."/>
            <person name="Brodie E.L."/>
            <person name="Williams K.H."/>
            <person name="Hubbard S.S."/>
            <person name="Banfield J.F."/>
        </authorList>
    </citation>
    <scope>NUCLEOTIDE SEQUENCE [LARGE SCALE GENOMIC DNA]</scope>
</reference>
<organism evidence="2 3">
    <name type="scientific">Candidatus Woykebacteria bacterium RBG_19FT_COMBO_43_10</name>
    <dbReference type="NCBI Taxonomy" id="1802598"/>
    <lineage>
        <taxon>Bacteria</taxon>
        <taxon>Candidatus Woykeibacteriota</taxon>
    </lineage>
</organism>
<keyword evidence="1" id="KW-0812">Transmembrane</keyword>
<sequence>MHLSVLILHVVGAGIFVGAITVATYVTFRSPLYSARIALLKPLQVIIPLATYAQLATGTYLFLTNLEHFVYSELFWLKMILYAADGLLATFILKKRVEADLAQGEGQIKNNLRNSYLLQLLIALLIISFAVTVGESH</sequence>
<evidence type="ECO:0000313" key="2">
    <source>
        <dbReference type="EMBL" id="OGY27235.1"/>
    </source>
</evidence>
<evidence type="ECO:0000313" key="3">
    <source>
        <dbReference type="Proteomes" id="UP000176645"/>
    </source>
</evidence>
<dbReference type="Proteomes" id="UP000176645">
    <property type="component" value="Unassembled WGS sequence"/>
</dbReference>
<dbReference type="AlphaFoldDB" id="A0A1G1WHP1"/>
<feature type="transmembrane region" description="Helical" evidence="1">
    <location>
        <begin position="40"/>
        <end position="63"/>
    </location>
</feature>
<dbReference type="EMBL" id="MHCU01000045">
    <property type="protein sequence ID" value="OGY27235.1"/>
    <property type="molecule type" value="Genomic_DNA"/>
</dbReference>
<keyword evidence="1" id="KW-0472">Membrane</keyword>